<feature type="region of interest" description="Disordered" evidence="1">
    <location>
        <begin position="1"/>
        <end position="83"/>
    </location>
</feature>
<dbReference type="EMBL" id="BAABIK010000021">
    <property type="protein sequence ID" value="GAA4949143.1"/>
    <property type="molecule type" value="Genomic_DNA"/>
</dbReference>
<reference evidence="3" key="1">
    <citation type="journal article" date="2019" name="Int. J. Syst. Evol. Microbiol.">
        <title>The Global Catalogue of Microorganisms (GCM) 10K type strain sequencing project: providing services to taxonomists for standard genome sequencing and annotation.</title>
        <authorList>
            <consortium name="The Broad Institute Genomics Platform"/>
            <consortium name="The Broad Institute Genome Sequencing Center for Infectious Disease"/>
            <person name="Wu L."/>
            <person name="Ma J."/>
        </authorList>
    </citation>
    <scope>NUCLEOTIDE SEQUENCE [LARGE SCALE GENOMIC DNA]</scope>
    <source>
        <strain evidence="3">JCM 18123</strain>
    </source>
</reference>
<proteinExistence type="predicted"/>
<protein>
    <submittedName>
        <fullName evidence="2">Uncharacterized protein</fullName>
    </submittedName>
</protein>
<name>A0ABP9GPE7_9ACTN</name>
<feature type="compositionally biased region" description="Low complexity" evidence="1">
    <location>
        <begin position="51"/>
        <end position="73"/>
    </location>
</feature>
<organism evidence="2 3">
    <name type="scientific">Streptomonospora halophila</name>
    <dbReference type="NCBI Taxonomy" id="427369"/>
    <lineage>
        <taxon>Bacteria</taxon>
        <taxon>Bacillati</taxon>
        <taxon>Actinomycetota</taxon>
        <taxon>Actinomycetes</taxon>
        <taxon>Streptosporangiales</taxon>
        <taxon>Nocardiopsidaceae</taxon>
        <taxon>Streptomonospora</taxon>
    </lineage>
</organism>
<gene>
    <name evidence="2" type="ORF">GCM10023224_36550</name>
</gene>
<keyword evidence="3" id="KW-1185">Reference proteome</keyword>
<accession>A0ABP9GPE7</accession>
<dbReference type="Proteomes" id="UP001499993">
    <property type="component" value="Unassembled WGS sequence"/>
</dbReference>
<evidence type="ECO:0000313" key="3">
    <source>
        <dbReference type="Proteomes" id="UP001499993"/>
    </source>
</evidence>
<evidence type="ECO:0000313" key="2">
    <source>
        <dbReference type="EMBL" id="GAA4949143.1"/>
    </source>
</evidence>
<comment type="caution">
    <text evidence="2">The sequence shown here is derived from an EMBL/GenBank/DDBJ whole genome shotgun (WGS) entry which is preliminary data.</text>
</comment>
<sequence>MAPSLRDGGERIVPGTWVQRKYGAPAVRDKTATRSADGAAVSEDAARGPRRAGAPKAGGARGRSIPGAAGAAEGLRRGPPRLR</sequence>
<evidence type="ECO:0000256" key="1">
    <source>
        <dbReference type="SAM" id="MobiDB-lite"/>
    </source>
</evidence>